<dbReference type="Gene3D" id="3.40.50.1240">
    <property type="entry name" value="Phosphoglycerate mutase-like"/>
    <property type="match status" value="1"/>
</dbReference>
<protein>
    <submittedName>
        <fullName evidence="1">Phosphohistidine phosphatase</fullName>
    </submittedName>
</protein>
<dbReference type="CDD" id="cd07067">
    <property type="entry name" value="HP_PGM_like"/>
    <property type="match status" value="1"/>
</dbReference>
<sequence length="165" mass="18234">MDNGRKLIFMRHGKSAYPLGVADHDRPLADRGQREAGLAGDWLRTNVGSIDLTLCSTATRTRDTLAATKLDGPVSFIPEFYGADIDTIIEELRLVENDVTSLLVIAHWPGIPDTTLWLAENDTGEAAQHIRTKYPTSALAVLSTDQPWDRLNNGSCHLDTFHVPR</sequence>
<evidence type="ECO:0000313" key="1">
    <source>
        <dbReference type="EMBL" id="GGC76929.1"/>
    </source>
</evidence>
<dbReference type="SUPFAM" id="SSF53254">
    <property type="entry name" value="Phosphoglycerate mutase-like"/>
    <property type="match status" value="1"/>
</dbReference>
<dbReference type="PANTHER" id="PTHR47623">
    <property type="entry name" value="OS09G0287300 PROTEIN"/>
    <property type="match status" value="1"/>
</dbReference>
<dbReference type="Proteomes" id="UP000641514">
    <property type="component" value="Unassembled WGS sequence"/>
</dbReference>
<dbReference type="PANTHER" id="PTHR47623:SF1">
    <property type="entry name" value="OS09G0287300 PROTEIN"/>
    <property type="match status" value="1"/>
</dbReference>
<reference evidence="1" key="2">
    <citation type="submission" date="2020-09" db="EMBL/GenBank/DDBJ databases">
        <authorList>
            <person name="Sun Q."/>
            <person name="Zhou Y."/>
        </authorList>
    </citation>
    <scope>NUCLEOTIDE SEQUENCE</scope>
    <source>
        <strain evidence="1">CGMCC 1.15478</strain>
    </source>
</reference>
<dbReference type="RefSeq" id="WP_188677786.1">
    <property type="nucleotide sequence ID" value="NZ_BMJH01000005.1"/>
</dbReference>
<dbReference type="EMBL" id="BMJH01000005">
    <property type="protein sequence ID" value="GGC76929.1"/>
    <property type="molecule type" value="Genomic_DNA"/>
</dbReference>
<keyword evidence="2" id="KW-1185">Reference proteome</keyword>
<dbReference type="SMART" id="SM00855">
    <property type="entry name" value="PGAM"/>
    <property type="match status" value="1"/>
</dbReference>
<reference evidence="1" key="1">
    <citation type="journal article" date="2014" name="Int. J. Syst. Evol. Microbiol.">
        <title>Complete genome sequence of Corynebacterium casei LMG S-19264T (=DSM 44701T), isolated from a smear-ripened cheese.</title>
        <authorList>
            <consortium name="US DOE Joint Genome Institute (JGI-PGF)"/>
            <person name="Walter F."/>
            <person name="Albersmeier A."/>
            <person name="Kalinowski J."/>
            <person name="Ruckert C."/>
        </authorList>
    </citation>
    <scope>NUCLEOTIDE SEQUENCE</scope>
    <source>
        <strain evidence="1">CGMCC 1.15478</strain>
    </source>
</reference>
<comment type="caution">
    <text evidence="1">The sequence shown here is derived from an EMBL/GenBank/DDBJ whole genome shotgun (WGS) entry which is preliminary data.</text>
</comment>
<evidence type="ECO:0000313" key="2">
    <source>
        <dbReference type="Proteomes" id="UP000641514"/>
    </source>
</evidence>
<name>A0A916XJ34_9ACTN</name>
<accession>A0A916XJ34</accession>
<dbReference type="InterPro" id="IPR029033">
    <property type="entry name" value="His_PPase_superfam"/>
</dbReference>
<gene>
    <name evidence="1" type="ORF">GCM10011410_32770</name>
</gene>
<organism evidence="1 2">
    <name type="scientific">Hoyosella rhizosphaerae</name>
    <dbReference type="NCBI Taxonomy" id="1755582"/>
    <lineage>
        <taxon>Bacteria</taxon>
        <taxon>Bacillati</taxon>
        <taxon>Actinomycetota</taxon>
        <taxon>Actinomycetes</taxon>
        <taxon>Mycobacteriales</taxon>
        <taxon>Hoyosellaceae</taxon>
        <taxon>Hoyosella</taxon>
    </lineage>
</organism>
<dbReference type="InterPro" id="IPR013078">
    <property type="entry name" value="His_Pase_superF_clade-1"/>
</dbReference>
<dbReference type="Pfam" id="PF00300">
    <property type="entry name" value="His_Phos_1"/>
    <property type="match status" value="1"/>
</dbReference>
<dbReference type="AlphaFoldDB" id="A0A916XJ34"/>
<proteinExistence type="predicted"/>